<evidence type="ECO:0000313" key="9">
    <source>
        <dbReference type="Proteomes" id="UP000662074"/>
    </source>
</evidence>
<keyword evidence="9" id="KW-1185">Reference proteome</keyword>
<evidence type="ECO:0000256" key="3">
    <source>
        <dbReference type="ARBA" id="ARBA00022448"/>
    </source>
</evidence>
<evidence type="ECO:0000256" key="6">
    <source>
        <dbReference type="ARBA" id="ARBA00023136"/>
    </source>
</evidence>
<reference evidence="8" key="1">
    <citation type="journal article" date="2014" name="Int. J. Syst. Evol. Microbiol.">
        <title>Complete genome sequence of Corynebacterium casei LMG S-19264T (=DSM 44701T), isolated from a smear-ripened cheese.</title>
        <authorList>
            <consortium name="US DOE Joint Genome Institute (JGI-PGF)"/>
            <person name="Walter F."/>
            <person name="Albersmeier A."/>
            <person name="Kalinowski J."/>
            <person name="Ruckert C."/>
        </authorList>
    </citation>
    <scope>NUCLEOTIDE SEQUENCE</scope>
    <source>
        <strain evidence="8">CCM 8711</strain>
    </source>
</reference>
<dbReference type="GO" id="GO:0015562">
    <property type="term" value="F:efflux transmembrane transporter activity"/>
    <property type="evidence" value="ECO:0007669"/>
    <property type="project" value="InterPro"/>
</dbReference>
<dbReference type="Pfam" id="PF02321">
    <property type="entry name" value="OEP"/>
    <property type="match status" value="2"/>
</dbReference>
<name>A0A917JEJ2_9SPHI</name>
<dbReference type="PANTHER" id="PTHR30026:SF20">
    <property type="entry name" value="OUTER MEMBRANE PROTEIN TOLC"/>
    <property type="match status" value="1"/>
</dbReference>
<evidence type="ECO:0000256" key="4">
    <source>
        <dbReference type="ARBA" id="ARBA00022452"/>
    </source>
</evidence>
<dbReference type="GO" id="GO:0009279">
    <property type="term" value="C:cell outer membrane"/>
    <property type="evidence" value="ECO:0007669"/>
    <property type="project" value="UniProtKB-SubCell"/>
</dbReference>
<keyword evidence="5" id="KW-0812">Transmembrane</keyword>
<evidence type="ECO:0000256" key="1">
    <source>
        <dbReference type="ARBA" id="ARBA00004442"/>
    </source>
</evidence>
<dbReference type="SUPFAM" id="SSF56954">
    <property type="entry name" value="Outer membrane efflux proteins (OEP)"/>
    <property type="match status" value="1"/>
</dbReference>
<dbReference type="EMBL" id="BMDO01000011">
    <property type="protein sequence ID" value="GGI52274.1"/>
    <property type="molecule type" value="Genomic_DNA"/>
</dbReference>
<dbReference type="Gene3D" id="1.20.1600.10">
    <property type="entry name" value="Outer membrane efflux proteins (OEP)"/>
    <property type="match status" value="1"/>
</dbReference>
<dbReference type="AlphaFoldDB" id="A0A917JEJ2"/>
<evidence type="ECO:0000256" key="7">
    <source>
        <dbReference type="ARBA" id="ARBA00023237"/>
    </source>
</evidence>
<dbReference type="Proteomes" id="UP000662074">
    <property type="component" value="Unassembled WGS sequence"/>
</dbReference>
<dbReference type="PANTHER" id="PTHR30026">
    <property type="entry name" value="OUTER MEMBRANE PROTEIN TOLC"/>
    <property type="match status" value="1"/>
</dbReference>
<organism evidence="8 9">
    <name type="scientific">Mucilaginibacter galii</name>
    <dbReference type="NCBI Taxonomy" id="2005073"/>
    <lineage>
        <taxon>Bacteria</taxon>
        <taxon>Pseudomonadati</taxon>
        <taxon>Bacteroidota</taxon>
        <taxon>Sphingobacteriia</taxon>
        <taxon>Sphingobacteriales</taxon>
        <taxon>Sphingobacteriaceae</taxon>
        <taxon>Mucilaginibacter</taxon>
    </lineage>
</organism>
<dbReference type="GO" id="GO:1990281">
    <property type="term" value="C:efflux pump complex"/>
    <property type="evidence" value="ECO:0007669"/>
    <property type="project" value="TreeGrafter"/>
</dbReference>
<comment type="subcellular location">
    <subcellularLocation>
        <location evidence="1">Cell outer membrane</location>
    </subcellularLocation>
</comment>
<keyword evidence="4" id="KW-1134">Transmembrane beta strand</keyword>
<proteinExistence type="inferred from homology"/>
<sequence length="480" mass="53502">MRLLNPLSFLSKYLFSSLFILYLNQATAQISVTINQAIDSTLKRNLQIRQAILDVELSTENLKLAKYNLLPNLSAGTQASFNWGRTLDVSTYNYINQRVFLNSGNLSTQFTIFQGGSLRAQIIQNKILLEANVQNIDKLKYDLTLGTLTAFLQIIAAEELLLKARQQSQLSQFNINKVKIEVRAGNKSSADLAQAEAQKAANDLTAVTIQNQLDVSLLALKQLMEMPDLSINVVKPTLNDISRAAYEIDSSNVISEAIKINPDIKIEGLKVRSALQNIALAKSSLFPSIILFGSAGSNYSSARSLATGSQQVGVDTVAVVSGTNQAVVAPAFLSTIRNYTLLKQFSDNFYQSVGITAQIPIFNRHQSRGNISKAKINLEIAKLNEMIVTNNFKKVMNQAFFDWRAAQKRLIAAEINLSALQKVLYVSEKRYRAGLLNSIEYYTTLTNYNNAELGKIQATYDLVFRRSIIDYYLNRPIRLE</sequence>
<dbReference type="GO" id="GO:0015288">
    <property type="term" value="F:porin activity"/>
    <property type="evidence" value="ECO:0007669"/>
    <property type="project" value="TreeGrafter"/>
</dbReference>
<accession>A0A917JEJ2</accession>
<evidence type="ECO:0000313" key="8">
    <source>
        <dbReference type="EMBL" id="GGI52274.1"/>
    </source>
</evidence>
<protein>
    <submittedName>
        <fullName evidence="8">Transporter</fullName>
    </submittedName>
</protein>
<reference evidence="8" key="2">
    <citation type="submission" date="2020-09" db="EMBL/GenBank/DDBJ databases">
        <authorList>
            <person name="Sun Q."/>
            <person name="Sedlacek I."/>
        </authorList>
    </citation>
    <scope>NUCLEOTIDE SEQUENCE</scope>
    <source>
        <strain evidence="8">CCM 8711</strain>
    </source>
</reference>
<evidence type="ECO:0000256" key="5">
    <source>
        <dbReference type="ARBA" id="ARBA00022692"/>
    </source>
</evidence>
<keyword evidence="3" id="KW-0813">Transport</keyword>
<dbReference type="InterPro" id="IPR003423">
    <property type="entry name" value="OMP_efflux"/>
</dbReference>
<keyword evidence="7" id="KW-0998">Cell outer membrane</keyword>
<comment type="similarity">
    <text evidence="2">Belongs to the outer membrane factor (OMF) (TC 1.B.17) family.</text>
</comment>
<gene>
    <name evidence="8" type="ORF">GCM10011425_34860</name>
</gene>
<evidence type="ECO:0000256" key="2">
    <source>
        <dbReference type="ARBA" id="ARBA00007613"/>
    </source>
</evidence>
<keyword evidence="6" id="KW-0472">Membrane</keyword>
<dbReference type="RefSeq" id="WP_188418387.1">
    <property type="nucleotide sequence ID" value="NZ_BMDO01000011.1"/>
</dbReference>
<dbReference type="InterPro" id="IPR051906">
    <property type="entry name" value="TolC-like"/>
</dbReference>
<comment type="caution">
    <text evidence="8">The sequence shown here is derived from an EMBL/GenBank/DDBJ whole genome shotgun (WGS) entry which is preliminary data.</text>
</comment>